<organism evidence="1 2">
    <name type="scientific">Panagrellus redivivus</name>
    <name type="common">Microworm</name>
    <dbReference type="NCBI Taxonomy" id="6233"/>
    <lineage>
        <taxon>Eukaryota</taxon>
        <taxon>Metazoa</taxon>
        <taxon>Ecdysozoa</taxon>
        <taxon>Nematoda</taxon>
        <taxon>Chromadorea</taxon>
        <taxon>Rhabditida</taxon>
        <taxon>Tylenchina</taxon>
        <taxon>Panagrolaimomorpha</taxon>
        <taxon>Panagrolaimoidea</taxon>
        <taxon>Panagrolaimidae</taxon>
        <taxon>Panagrellus</taxon>
    </lineage>
</organism>
<proteinExistence type="predicted"/>
<protein>
    <submittedName>
        <fullName evidence="2">Uncharacterized protein</fullName>
    </submittedName>
</protein>
<reference evidence="2" key="2">
    <citation type="submission" date="2020-10" db="UniProtKB">
        <authorList>
            <consortium name="WormBaseParasite"/>
        </authorList>
    </citation>
    <scope>IDENTIFICATION</scope>
</reference>
<dbReference type="AlphaFoldDB" id="A0A7E4WDS6"/>
<keyword evidence="1" id="KW-1185">Reference proteome</keyword>
<reference evidence="1" key="1">
    <citation type="journal article" date="2013" name="Genetics">
        <title>The draft genome and transcriptome of Panagrellus redivivus are shaped by the harsh demands of a free-living lifestyle.</title>
        <authorList>
            <person name="Srinivasan J."/>
            <person name="Dillman A.R."/>
            <person name="Macchietto M.G."/>
            <person name="Heikkinen L."/>
            <person name="Lakso M."/>
            <person name="Fracchia K.M."/>
            <person name="Antoshechkin I."/>
            <person name="Mortazavi A."/>
            <person name="Wong G."/>
            <person name="Sternberg P.W."/>
        </authorList>
    </citation>
    <scope>NUCLEOTIDE SEQUENCE [LARGE SCALE GENOMIC DNA]</scope>
    <source>
        <strain evidence="1">MT8872</strain>
    </source>
</reference>
<dbReference type="Proteomes" id="UP000492821">
    <property type="component" value="Unassembled WGS sequence"/>
</dbReference>
<name>A0A7E4WDS6_PANRE</name>
<sequence>MRDPSGEIPITTTIQAFPTSTAKTTIQVSPTTTPKADACPTTYNHVQLFISTGTELSSEVYGAQAPAKSCSTCANGQVNYYTSAATAEPHSVTPLEAIGTLAAMNCTNFCICAIDGTCYKPTSLDVYATFWPYCSGGTCGAYVLITANTDAAGLVSTTGSPVFSSGNQVALDFNFKPVTDSSYINAATASCTSCVSSTCQLHEL</sequence>
<evidence type="ECO:0000313" key="2">
    <source>
        <dbReference type="WBParaSite" id="Pan_g962.t1"/>
    </source>
</evidence>
<accession>A0A7E4WDS6</accession>
<dbReference type="WBParaSite" id="Pan_g962.t1">
    <property type="protein sequence ID" value="Pan_g962.t1"/>
    <property type="gene ID" value="Pan_g962"/>
</dbReference>
<evidence type="ECO:0000313" key="1">
    <source>
        <dbReference type="Proteomes" id="UP000492821"/>
    </source>
</evidence>